<feature type="domain" description="Glycosyltransferase 2-like" evidence="6">
    <location>
        <begin position="18"/>
        <end position="176"/>
    </location>
</feature>
<evidence type="ECO:0000313" key="7">
    <source>
        <dbReference type="EMBL" id="KKU87250.1"/>
    </source>
</evidence>
<accession>A0A0G1WYF4</accession>
<keyword evidence="4 7" id="KW-0808">Transferase</keyword>
<keyword evidence="5" id="KW-0472">Membrane</keyword>
<keyword evidence="2" id="KW-1003">Cell membrane</keyword>
<dbReference type="Pfam" id="PF00535">
    <property type="entry name" value="Glycos_transf_2"/>
    <property type="match status" value="1"/>
</dbReference>
<comment type="subcellular location">
    <subcellularLocation>
        <location evidence="1">Cell membrane</location>
    </subcellularLocation>
</comment>
<dbReference type="SUPFAM" id="SSF53448">
    <property type="entry name" value="Nucleotide-diphospho-sugar transferases"/>
    <property type="match status" value="1"/>
</dbReference>
<name>A0A0G1WYF4_9BACT</name>
<reference evidence="7 8" key="1">
    <citation type="journal article" date="2015" name="Nature">
        <title>rRNA introns, odd ribosomes, and small enigmatic genomes across a large radiation of phyla.</title>
        <authorList>
            <person name="Brown C.T."/>
            <person name="Hug L.A."/>
            <person name="Thomas B.C."/>
            <person name="Sharon I."/>
            <person name="Castelle C.J."/>
            <person name="Singh A."/>
            <person name="Wilkins M.J."/>
            <person name="Williams K.H."/>
            <person name="Banfield J.F."/>
        </authorList>
    </citation>
    <scope>NUCLEOTIDE SEQUENCE [LARGE SCALE GENOMIC DNA]</scope>
</reference>
<dbReference type="EMBL" id="LCOY01000033">
    <property type="protein sequence ID" value="KKU87250.1"/>
    <property type="molecule type" value="Genomic_DNA"/>
</dbReference>
<dbReference type="AlphaFoldDB" id="A0A0G1WYF4"/>
<evidence type="ECO:0000256" key="1">
    <source>
        <dbReference type="ARBA" id="ARBA00004236"/>
    </source>
</evidence>
<comment type="caution">
    <text evidence="7">The sequence shown here is derived from an EMBL/GenBank/DDBJ whole genome shotgun (WGS) entry which is preliminary data.</text>
</comment>
<dbReference type="Gene3D" id="3.90.550.10">
    <property type="entry name" value="Spore Coat Polysaccharide Biosynthesis Protein SpsA, Chain A"/>
    <property type="match status" value="1"/>
</dbReference>
<evidence type="ECO:0000256" key="4">
    <source>
        <dbReference type="ARBA" id="ARBA00022679"/>
    </source>
</evidence>
<dbReference type="InterPro" id="IPR001173">
    <property type="entry name" value="Glyco_trans_2-like"/>
</dbReference>
<dbReference type="PANTHER" id="PTHR43646">
    <property type="entry name" value="GLYCOSYLTRANSFERASE"/>
    <property type="match status" value="1"/>
</dbReference>
<keyword evidence="3" id="KW-0328">Glycosyltransferase</keyword>
<evidence type="ECO:0000256" key="2">
    <source>
        <dbReference type="ARBA" id="ARBA00022475"/>
    </source>
</evidence>
<dbReference type="GO" id="GO:0016757">
    <property type="term" value="F:glycosyltransferase activity"/>
    <property type="evidence" value="ECO:0007669"/>
    <property type="project" value="UniProtKB-KW"/>
</dbReference>
<evidence type="ECO:0000256" key="3">
    <source>
        <dbReference type="ARBA" id="ARBA00022676"/>
    </source>
</evidence>
<dbReference type="Proteomes" id="UP000034739">
    <property type="component" value="Unassembled WGS sequence"/>
</dbReference>
<gene>
    <name evidence="7" type="ORF">UY16_C0033G0004</name>
</gene>
<organism evidence="7 8">
    <name type="scientific">Candidatus Gottesmanbacteria bacterium GW2011_GWA2_47_9</name>
    <dbReference type="NCBI Taxonomy" id="1618445"/>
    <lineage>
        <taxon>Bacteria</taxon>
        <taxon>Candidatus Gottesmaniibacteriota</taxon>
    </lineage>
</organism>
<dbReference type="InterPro" id="IPR029044">
    <property type="entry name" value="Nucleotide-diphossugar_trans"/>
</dbReference>
<evidence type="ECO:0000259" key="6">
    <source>
        <dbReference type="Pfam" id="PF00535"/>
    </source>
</evidence>
<dbReference type="GO" id="GO:0005886">
    <property type="term" value="C:plasma membrane"/>
    <property type="evidence" value="ECO:0007669"/>
    <property type="project" value="UniProtKB-SubCell"/>
</dbReference>
<evidence type="ECO:0000256" key="5">
    <source>
        <dbReference type="ARBA" id="ARBA00023136"/>
    </source>
</evidence>
<sequence length="243" mass="27256">MAWMSWGFDSPRVHMRFSVIIPALNEEKNVGKAIAALKKQKVDGDFEIIVVDNNSDDNTGVVAKKAGADKVVVEKKIGTNLARQKGVEASKGEVLAFLDADSIPPEDWLFNIEKVLKRKNVVAVSGPYKSNKPLADFVTWRIYPLVPKLMRFFTTKKGGVILGGNFAAYRSAIEKIGGLPPIKFFGDDTAIAVLLARRVGKVVYTRKVWVESSPRRLEEMGIVKIGLVYFKHFFKIYFDKKYK</sequence>
<proteinExistence type="predicted"/>
<dbReference type="PANTHER" id="PTHR43646:SF2">
    <property type="entry name" value="GLYCOSYLTRANSFERASE 2-LIKE DOMAIN-CONTAINING PROTEIN"/>
    <property type="match status" value="1"/>
</dbReference>
<evidence type="ECO:0000313" key="8">
    <source>
        <dbReference type="Proteomes" id="UP000034739"/>
    </source>
</evidence>
<protein>
    <submittedName>
        <fullName evidence="7">Family 2 glycosyl transferase</fullName>
    </submittedName>
</protein>